<evidence type="ECO:0000313" key="1">
    <source>
        <dbReference type="EMBL" id="KAK6794134.1"/>
    </source>
</evidence>
<protein>
    <submittedName>
        <fullName evidence="1">Uncharacterized protein</fullName>
    </submittedName>
</protein>
<comment type="caution">
    <text evidence="1">The sequence shown here is derived from an EMBL/GenBank/DDBJ whole genome shotgun (WGS) entry which is preliminary data.</text>
</comment>
<keyword evidence="2" id="KW-1185">Reference proteome</keyword>
<evidence type="ECO:0000313" key="2">
    <source>
        <dbReference type="Proteomes" id="UP001371456"/>
    </source>
</evidence>
<accession>A0AAN8TWN0</accession>
<name>A0AAN8TWN0_SOLBU</name>
<dbReference type="EMBL" id="JBANQN010000003">
    <property type="protein sequence ID" value="KAK6794134.1"/>
    <property type="molecule type" value="Genomic_DNA"/>
</dbReference>
<proteinExistence type="predicted"/>
<dbReference type="Proteomes" id="UP001371456">
    <property type="component" value="Unassembled WGS sequence"/>
</dbReference>
<dbReference type="AlphaFoldDB" id="A0AAN8TWN0"/>
<organism evidence="1 2">
    <name type="scientific">Solanum bulbocastanum</name>
    <name type="common">Wild potato</name>
    <dbReference type="NCBI Taxonomy" id="147425"/>
    <lineage>
        <taxon>Eukaryota</taxon>
        <taxon>Viridiplantae</taxon>
        <taxon>Streptophyta</taxon>
        <taxon>Embryophyta</taxon>
        <taxon>Tracheophyta</taxon>
        <taxon>Spermatophyta</taxon>
        <taxon>Magnoliopsida</taxon>
        <taxon>eudicotyledons</taxon>
        <taxon>Gunneridae</taxon>
        <taxon>Pentapetalae</taxon>
        <taxon>asterids</taxon>
        <taxon>lamiids</taxon>
        <taxon>Solanales</taxon>
        <taxon>Solanaceae</taxon>
        <taxon>Solanoideae</taxon>
        <taxon>Solaneae</taxon>
        <taxon>Solanum</taxon>
    </lineage>
</organism>
<reference evidence="1 2" key="1">
    <citation type="submission" date="2024-02" db="EMBL/GenBank/DDBJ databases">
        <title>de novo genome assembly of Solanum bulbocastanum strain 11H21.</title>
        <authorList>
            <person name="Hosaka A.J."/>
        </authorList>
    </citation>
    <scope>NUCLEOTIDE SEQUENCE [LARGE SCALE GENOMIC DNA]</scope>
    <source>
        <tissue evidence="1">Young leaves</tissue>
    </source>
</reference>
<sequence>MGTCDFVGTIHKMLKKNTKSDKEEQDITSLTKAIAACTEEIEHG</sequence>
<gene>
    <name evidence="1" type="ORF">RDI58_007587</name>
</gene>